<accession>A0ACB8T2Z6</accession>
<keyword evidence="2" id="KW-1185">Reference proteome</keyword>
<organism evidence="1 2">
    <name type="scientific">Artomyces pyxidatus</name>
    <dbReference type="NCBI Taxonomy" id="48021"/>
    <lineage>
        <taxon>Eukaryota</taxon>
        <taxon>Fungi</taxon>
        <taxon>Dikarya</taxon>
        <taxon>Basidiomycota</taxon>
        <taxon>Agaricomycotina</taxon>
        <taxon>Agaricomycetes</taxon>
        <taxon>Russulales</taxon>
        <taxon>Auriscalpiaceae</taxon>
        <taxon>Artomyces</taxon>
    </lineage>
</organism>
<evidence type="ECO:0000313" key="1">
    <source>
        <dbReference type="EMBL" id="KAI0062842.1"/>
    </source>
</evidence>
<protein>
    <submittedName>
        <fullName evidence="1">Uncharacterized protein</fullName>
    </submittedName>
</protein>
<name>A0ACB8T2Z6_9AGAM</name>
<dbReference type="Proteomes" id="UP000814140">
    <property type="component" value="Unassembled WGS sequence"/>
</dbReference>
<sequence>MGLGEPWGLASRLVIMHKHVRTKGVGAVALPGDDERARGIQVYGLKYWHTCVRQVCAEESLVTPKDGTQDRDHHHVIPASNREHNAKIVYMPANGIFEGTQNICQSLRGAYDLYLTRDDKRVANSSMSSFGIGAWRTRSAWRDNRKPPTWRQTQGVGGSATIPA</sequence>
<gene>
    <name evidence="1" type="ORF">BV25DRAFT_1899578</name>
</gene>
<comment type="caution">
    <text evidence="1">The sequence shown here is derived from an EMBL/GenBank/DDBJ whole genome shotgun (WGS) entry which is preliminary data.</text>
</comment>
<dbReference type="EMBL" id="MU277205">
    <property type="protein sequence ID" value="KAI0062842.1"/>
    <property type="molecule type" value="Genomic_DNA"/>
</dbReference>
<proteinExistence type="predicted"/>
<reference evidence="1" key="1">
    <citation type="submission" date="2021-03" db="EMBL/GenBank/DDBJ databases">
        <authorList>
            <consortium name="DOE Joint Genome Institute"/>
            <person name="Ahrendt S."/>
            <person name="Looney B.P."/>
            <person name="Miyauchi S."/>
            <person name="Morin E."/>
            <person name="Drula E."/>
            <person name="Courty P.E."/>
            <person name="Chicoki N."/>
            <person name="Fauchery L."/>
            <person name="Kohler A."/>
            <person name="Kuo A."/>
            <person name="Labutti K."/>
            <person name="Pangilinan J."/>
            <person name="Lipzen A."/>
            <person name="Riley R."/>
            <person name="Andreopoulos W."/>
            <person name="He G."/>
            <person name="Johnson J."/>
            <person name="Barry K.W."/>
            <person name="Grigoriev I.V."/>
            <person name="Nagy L."/>
            <person name="Hibbett D."/>
            <person name="Henrissat B."/>
            <person name="Matheny P.B."/>
            <person name="Labbe J."/>
            <person name="Martin F."/>
        </authorList>
    </citation>
    <scope>NUCLEOTIDE SEQUENCE</scope>
    <source>
        <strain evidence="1">HHB10654</strain>
    </source>
</reference>
<evidence type="ECO:0000313" key="2">
    <source>
        <dbReference type="Proteomes" id="UP000814140"/>
    </source>
</evidence>
<reference evidence="1" key="2">
    <citation type="journal article" date="2022" name="New Phytol.">
        <title>Evolutionary transition to the ectomycorrhizal habit in the genomes of a hyperdiverse lineage of mushroom-forming fungi.</title>
        <authorList>
            <person name="Looney B."/>
            <person name="Miyauchi S."/>
            <person name="Morin E."/>
            <person name="Drula E."/>
            <person name="Courty P.E."/>
            <person name="Kohler A."/>
            <person name="Kuo A."/>
            <person name="LaButti K."/>
            <person name="Pangilinan J."/>
            <person name="Lipzen A."/>
            <person name="Riley R."/>
            <person name="Andreopoulos W."/>
            <person name="He G."/>
            <person name="Johnson J."/>
            <person name="Nolan M."/>
            <person name="Tritt A."/>
            <person name="Barry K.W."/>
            <person name="Grigoriev I.V."/>
            <person name="Nagy L.G."/>
            <person name="Hibbett D."/>
            <person name="Henrissat B."/>
            <person name="Matheny P.B."/>
            <person name="Labbe J."/>
            <person name="Martin F.M."/>
        </authorList>
    </citation>
    <scope>NUCLEOTIDE SEQUENCE</scope>
    <source>
        <strain evidence="1">HHB10654</strain>
    </source>
</reference>